<evidence type="ECO:0000256" key="6">
    <source>
        <dbReference type="ARBA" id="ARBA00023125"/>
    </source>
</evidence>
<evidence type="ECO:0000256" key="9">
    <source>
        <dbReference type="ARBA" id="ARBA00023242"/>
    </source>
</evidence>
<dbReference type="AlphaFoldDB" id="A0A182EJ49"/>
<dbReference type="Gene3D" id="3.30.50.10">
    <property type="entry name" value="Erythroid Transcription Factor GATA-1, subunit A"/>
    <property type="match status" value="1"/>
</dbReference>
<keyword evidence="9" id="KW-0539">Nucleus</keyword>
<dbReference type="InterPro" id="IPR013088">
    <property type="entry name" value="Znf_NHR/GATA"/>
</dbReference>
<keyword evidence="3" id="KW-0863">Zinc-finger</keyword>
<dbReference type="GO" id="GO:0043565">
    <property type="term" value="F:sequence-specific DNA binding"/>
    <property type="evidence" value="ECO:0007669"/>
    <property type="project" value="InterPro"/>
</dbReference>
<gene>
    <name evidence="11" type="ORF">NOO_LOCUS8133</name>
</gene>
<evidence type="ECO:0000256" key="5">
    <source>
        <dbReference type="ARBA" id="ARBA00023015"/>
    </source>
</evidence>
<dbReference type="Pfam" id="PF00105">
    <property type="entry name" value="zf-C4"/>
    <property type="match status" value="1"/>
</dbReference>
<keyword evidence="8" id="KW-0675">Receptor</keyword>
<evidence type="ECO:0000256" key="1">
    <source>
        <dbReference type="ARBA" id="ARBA00005993"/>
    </source>
</evidence>
<sequence>MFRYCISYSIVVCSYSIRVTVHLFLAGGNNCPIDKSRRNWCPSCRLRKCFRMQMNRNGRATSWKMLVIRITLPISVFFAVQKERGPRADKRLKLLTEYSVIEKKGQILTEAIQRPLNTVLMNFVTPMDRFVILSRYWPVFFILQCTVAVELPPLRNLKLNQVIQSARRDDCMGNLDSEEIRLAICYALCKIGMILDMI</sequence>
<dbReference type="OrthoDB" id="5771769at2759"/>
<evidence type="ECO:0000259" key="10">
    <source>
        <dbReference type="Pfam" id="PF00105"/>
    </source>
</evidence>
<dbReference type="GO" id="GO:0003700">
    <property type="term" value="F:DNA-binding transcription factor activity"/>
    <property type="evidence" value="ECO:0007669"/>
    <property type="project" value="InterPro"/>
</dbReference>
<dbReference type="InterPro" id="IPR001628">
    <property type="entry name" value="Znf_hrmn_rcpt"/>
</dbReference>
<evidence type="ECO:0000256" key="2">
    <source>
        <dbReference type="ARBA" id="ARBA00022723"/>
    </source>
</evidence>
<keyword evidence="2" id="KW-0479">Metal-binding</keyword>
<comment type="similarity">
    <text evidence="1">Belongs to the nuclear hormone receptor family.</text>
</comment>
<reference evidence="13" key="1">
    <citation type="submission" date="2016-06" db="UniProtKB">
        <authorList>
            <consortium name="WormBaseParasite"/>
        </authorList>
    </citation>
    <scope>IDENTIFICATION</scope>
</reference>
<keyword evidence="5" id="KW-0805">Transcription regulation</keyword>
<keyword evidence="7" id="KW-0804">Transcription</keyword>
<keyword evidence="6" id="KW-0238">DNA-binding</keyword>
<proteinExistence type="inferred from homology"/>
<dbReference type="InterPro" id="IPR050274">
    <property type="entry name" value="Nuclear_hormone_rcpt_NR2"/>
</dbReference>
<keyword evidence="12" id="KW-1185">Reference proteome</keyword>
<feature type="domain" description="Nuclear receptor" evidence="10">
    <location>
        <begin position="26"/>
        <end position="56"/>
    </location>
</feature>
<dbReference type="PANTHER" id="PTHR24083">
    <property type="entry name" value="NUCLEAR HORMONE RECEPTOR"/>
    <property type="match status" value="1"/>
</dbReference>
<evidence type="ECO:0000256" key="4">
    <source>
        <dbReference type="ARBA" id="ARBA00022833"/>
    </source>
</evidence>
<evidence type="ECO:0000256" key="3">
    <source>
        <dbReference type="ARBA" id="ARBA00022771"/>
    </source>
</evidence>
<name>A0A182EJ49_ONCOC</name>
<accession>A0A182EJ49</accession>
<dbReference type="GO" id="GO:0008270">
    <property type="term" value="F:zinc ion binding"/>
    <property type="evidence" value="ECO:0007669"/>
    <property type="project" value="UniProtKB-KW"/>
</dbReference>
<evidence type="ECO:0000313" key="12">
    <source>
        <dbReference type="Proteomes" id="UP000271087"/>
    </source>
</evidence>
<protein>
    <submittedName>
        <fullName evidence="13">Nuclear receptor domain-containing protein</fullName>
    </submittedName>
</protein>
<dbReference type="Proteomes" id="UP000271087">
    <property type="component" value="Unassembled WGS sequence"/>
</dbReference>
<keyword evidence="4" id="KW-0862">Zinc</keyword>
<dbReference type="WBParaSite" id="nOo.2.0.1.t08133-RA">
    <property type="protein sequence ID" value="nOo.2.0.1.t08133-RA"/>
    <property type="gene ID" value="nOo.2.0.1.g08133"/>
</dbReference>
<dbReference type="SUPFAM" id="SSF57716">
    <property type="entry name" value="Glucocorticoid receptor-like (DNA-binding domain)"/>
    <property type="match status" value="1"/>
</dbReference>
<evidence type="ECO:0000256" key="8">
    <source>
        <dbReference type="ARBA" id="ARBA00023170"/>
    </source>
</evidence>
<organism evidence="13">
    <name type="scientific">Onchocerca ochengi</name>
    <name type="common">Filarial nematode worm</name>
    <dbReference type="NCBI Taxonomy" id="42157"/>
    <lineage>
        <taxon>Eukaryota</taxon>
        <taxon>Metazoa</taxon>
        <taxon>Ecdysozoa</taxon>
        <taxon>Nematoda</taxon>
        <taxon>Chromadorea</taxon>
        <taxon>Rhabditida</taxon>
        <taxon>Spirurina</taxon>
        <taxon>Spiruromorpha</taxon>
        <taxon>Filarioidea</taxon>
        <taxon>Onchocercidae</taxon>
        <taxon>Onchocerca</taxon>
    </lineage>
</organism>
<reference evidence="11 12" key="2">
    <citation type="submission" date="2018-08" db="EMBL/GenBank/DDBJ databases">
        <authorList>
            <person name="Laetsch R D."/>
            <person name="Stevens L."/>
            <person name="Kumar S."/>
            <person name="Blaxter L. M."/>
        </authorList>
    </citation>
    <scope>NUCLEOTIDE SEQUENCE [LARGE SCALE GENOMIC DNA]</scope>
</reference>
<evidence type="ECO:0000256" key="7">
    <source>
        <dbReference type="ARBA" id="ARBA00023163"/>
    </source>
</evidence>
<dbReference type="STRING" id="42157.A0A182EJ49"/>
<dbReference type="EMBL" id="UYRW01003241">
    <property type="protein sequence ID" value="VDK88455.1"/>
    <property type="molecule type" value="Genomic_DNA"/>
</dbReference>
<evidence type="ECO:0000313" key="13">
    <source>
        <dbReference type="WBParaSite" id="nOo.2.0.1.t08133-RA"/>
    </source>
</evidence>
<evidence type="ECO:0000313" key="11">
    <source>
        <dbReference type="EMBL" id="VDK88455.1"/>
    </source>
</evidence>